<proteinExistence type="predicted"/>
<protein>
    <submittedName>
        <fullName evidence="1">Uncharacterized protein</fullName>
    </submittedName>
</protein>
<organism evidence="1">
    <name type="scientific">Arundo donax</name>
    <name type="common">Giant reed</name>
    <name type="synonym">Donax arundinaceus</name>
    <dbReference type="NCBI Taxonomy" id="35708"/>
    <lineage>
        <taxon>Eukaryota</taxon>
        <taxon>Viridiplantae</taxon>
        <taxon>Streptophyta</taxon>
        <taxon>Embryophyta</taxon>
        <taxon>Tracheophyta</taxon>
        <taxon>Spermatophyta</taxon>
        <taxon>Magnoliopsida</taxon>
        <taxon>Liliopsida</taxon>
        <taxon>Poales</taxon>
        <taxon>Poaceae</taxon>
        <taxon>PACMAD clade</taxon>
        <taxon>Arundinoideae</taxon>
        <taxon>Arundineae</taxon>
        <taxon>Arundo</taxon>
    </lineage>
</organism>
<sequence>MYTISTRRRMRCIQLLMSAHREGRYSP</sequence>
<name>A0A0A9FKN2_ARUDO</name>
<reference evidence="1" key="2">
    <citation type="journal article" date="2015" name="Data Brief">
        <title>Shoot transcriptome of the giant reed, Arundo donax.</title>
        <authorList>
            <person name="Barrero R.A."/>
            <person name="Guerrero F.D."/>
            <person name="Moolhuijzen P."/>
            <person name="Goolsby J.A."/>
            <person name="Tidwell J."/>
            <person name="Bellgard S.E."/>
            <person name="Bellgard M.I."/>
        </authorList>
    </citation>
    <scope>NUCLEOTIDE SEQUENCE</scope>
    <source>
        <tissue evidence="1">Shoot tissue taken approximately 20 cm above the soil surface</tissue>
    </source>
</reference>
<dbReference type="AlphaFoldDB" id="A0A0A9FKN2"/>
<dbReference type="EMBL" id="GBRH01184316">
    <property type="protein sequence ID" value="JAE13580.1"/>
    <property type="molecule type" value="Transcribed_RNA"/>
</dbReference>
<reference evidence="1" key="1">
    <citation type="submission" date="2014-09" db="EMBL/GenBank/DDBJ databases">
        <authorList>
            <person name="Magalhaes I.L.F."/>
            <person name="Oliveira U."/>
            <person name="Santos F.R."/>
            <person name="Vidigal T.H.D.A."/>
            <person name="Brescovit A.D."/>
            <person name="Santos A.J."/>
        </authorList>
    </citation>
    <scope>NUCLEOTIDE SEQUENCE</scope>
    <source>
        <tissue evidence="1">Shoot tissue taken approximately 20 cm above the soil surface</tissue>
    </source>
</reference>
<accession>A0A0A9FKN2</accession>
<evidence type="ECO:0000313" key="1">
    <source>
        <dbReference type="EMBL" id="JAE13580.1"/>
    </source>
</evidence>